<dbReference type="GO" id="GO:0009733">
    <property type="term" value="P:response to auxin"/>
    <property type="evidence" value="ECO:0007669"/>
    <property type="project" value="InterPro"/>
</dbReference>
<dbReference type="InterPro" id="IPR003676">
    <property type="entry name" value="SAUR_fam"/>
</dbReference>
<dbReference type="AlphaFoldDB" id="A0A8J5L0W3"/>
<comment type="caution">
    <text evidence="2">The sequence shown here is derived from an EMBL/GenBank/DDBJ whole genome shotgun (WGS) entry which is preliminary data.</text>
</comment>
<dbReference type="EMBL" id="JACMSC010000012">
    <property type="protein sequence ID" value="KAG6497365.1"/>
    <property type="molecule type" value="Genomic_DNA"/>
</dbReference>
<gene>
    <name evidence="2" type="ORF">ZIOFF_045264</name>
</gene>
<dbReference type="PANTHER" id="PTHR31374">
    <property type="entry name" value="AUXIN-INDUCED PROTEIN-LIKE-RELATED"/>
    <property type="match status" value="1"/>
</dbReference>
<evidence type="ECO:0000313" key="3">
    <source>
        <dbReference type="Proteomes" id="UP000734854"/>
    </source>
</evidence>
<comment type="similarity">
    <text evidence="1">Belongs to the ARG7 family.</text>
</comment>
<dbReference type="PANTHER" id="PTHR31374:SF228">
    <property type="entry name" value="SAUR FAMILY PROTEIN"/>
    <property type="match status" value="1"/>
</dbReference>
<sequence>MRMKIKKGWVTVEVGREEEGDKGSEKFMVPLSHLHHPLFGSLLDKAKEVYGYHSSGPLRIPCSVYEFIAVRLQIEQKHRRARSSFHLLPCSTCQCVYRCLLVSEQSIHICPGDEERIGGSVSLSEMRLSEMMG</sequence>
<organism evidence="2 3">
    <name type="scientific">Zingiber officinale</name>
    <name type="common">Ginger</name>
    <name type="synonym">Amomum zingiber</name>
    <dbReference type="NCBI Taxonomy" id="94328"/>
    <lineage>
        <taxon>Eukaryota</taxon>
        <taxon>Viridiplantae</taxon>
        <taxon>Streptophyta</taxon>
        <taxon>Embryophyta</taxon>
        <taxon>Tracheophyta</taxon>
        <taxon>Spermatophyta</taxon>
        <taxon>Magnoliopsida</taxon>
        <taxon>Liliopsida</taxon>
        <taxon>Zingiberales</taxon>
        <taxon>Zingiberaceae</taxon>
        <taxon>Zingiber</taxon>
    </lineage>
</organism>
<evidence type="ECO:0000256" key="1">
    <source>
        <dbReference type="ARBA" id="ARBA00006974"/>
    </source>
</evidence>
<dbReference type="Pfam" id="PF02519">
    <property type="entry name" value="Auxin_inducible"/>
    <property type="match status" value="1"/>
</dbReference>
<accession>A0A8J5L0W3</accession>
<protein>
    <submittedName>
        <fullName evidence="2">Uncharacterized protein</fullName>
    </submittedName>
</protein>
<proteinExistence type="inferred from homology"/>
<dbReference type="Proteomes" id="UP000734854">
    <property type="component" value="Unassembled WGS sequence"/>
</dbReference>
<evidence type="ECO:0000313" key="2">
    <source>
        <dbReference type="EMBL" id="KAG6497365.1"/>
    </source>
</evidence>
<reference evidence="2 3" key="1">
    <citation type="submission" date="2020-08" db="EMBL/GenBank/DDBJ databases">
        <title>Plant Genome Project.</title>
        <authorList>
            <person name="Zhang R.-G."/>
        </authorList>
    </citation>
    <scope>NUCLEOTIDE SEQUENCE [LARGE SCALE GENOMIC DNA]</scope>
    <source>
        <tissue evidence="2">Rhizome</tissue>
    </source>
</reference>
<keyword evidence="3" id="KW-1185">Reference proteome</keyword>
<name>A0A8J5L0W3_ZINOF</name>